<feature type="transmembrane region" description="Helical" evidence="6">
    <location>
        <begin position="355"/>
        <end position="374"/>
    </location>
</feature>
<feature type="transmembrane region" description="Helical" evidence="6">
    <location>
        <begin position="20"/>
        <end position="42"/>
    </location>
</feature>
<dbReference type="InterPro" id="IPR036249">
    <property type="entry name" value="Thioredoxin-like_sf"/>
</dbReference>
<keyword evidence="10" id="KW-1185">Reference proteome</keyword>
<feature type="transmembrane region" description="Helical" evidence="6">
    <location>
        <begin position="470"/>
        <end position="498"/>
    </location>
</feature>
<feature type="transmembrane region" description="Helical" evidence="6">
    <location>
        <begin position="310"/>
        <end position="334"/>
    </location>
</feature>
<comment type="subcellular location">
    <subcellularLocation>
        <location evidence="1">Membrane</location>
        <topology evidence="1">Multi-pass membrane protein</topology>
    </subcellularLocation>
</comment>
<evidence type="ECO:0000256" key="1">
    <source>
        <dbReference type="ARBA" id="ARBA00004141"/>
    </source>
</evidence>
<proteinExistence type="predicted"/>
<gene>
    <name evidence="9" type="ORF">VII00023_19484</name>
</gene>
<dbReference type="GO" id="GO:0017004">
    <property type="term" value="P:cytochrome complex assembly"/>
    <property type="evidence" value="ECO:0007669"/>
    <property type="project" value="UniProtKB-KW"/>
</dbReference>
<dbReference type="SUPFAM" id="SSF52833">
    <property type="entry name" value="Thioredoxin-like"/>
    <property type="match status" value="1"/>
</dbReference>
<feature type="domain" description="Cytochrome C biogenesis protein transmembrane" evidence="7">
    <location>
        <begin position="313"/>
        <end position="525"/>
    </location>
</feature>
<dbReference type="CDD" id="cd02953">
    <property type="entry name" value="DsbDgamma"/>
    <property type="match status" value="1"/>
</dbReference>
<feature type="domain" description="Thiol:disulfide interchange protein DsbD N-terminal" evidence="8">
    <location>
        <begin position="69"/>
        <end position="173"/>
    </location>
</feature>
<evidence type="ECO:0000256" key="4">
    <source>
        <dbReference type="ARBA" id="ARBA00022989"/>
    </source>
</evidence>
<dbReference type="Pfam" id="PF11412">
    <property type="entry name" value="DsbD_N"/>
    <property type="match status" value="1"/>
</dbReference>
<dbReference type="EMBL" id="AFWF01000175">
    <property type="protein sequence ID" value="EGU38151.1"/>
    <property type="molecule type" value="Genomic_DNA"/>
</dbReference>
<keyword evidence="4 6" id="KW-1133">Transmembrane helix</keyword>
<reference evidence="9 10" key="1">
    <citation type="journal article" date="2012" name="Int. J. Syst. Evol. Microbiol.">
        <title>Vibrio caribbeanicus sp. nov., isolated from the marine sponge Scleritoderma cyanea.</title>
        <authorList>
            <person name="Hoffmann M."/>
            <person name="Monday S.R."/>
            <person name="Allard M.W."/>
            <person name="Strain E.A."/>
            <person name="Whittaker P."/>
            <person name="Naum M."/>
            <person name="McCarthy P.J."/>
            <person name="Lopez J.V."/>
            <person name="Fischer M."/>
            <person name="Brown E.W."/>
        </authorList>
    </citation>
    <scope>NUCLEOTIDE SEQUENCE [LARGE SCALE GENOMIC DNA]</scope>
    <source>
        <strain evidence="9 10">ATCC 700023</strain>
    </source>
</reference>
<keyword evidence="3" id="KW-0201">Cytochrome c-type biogenesis</keyword>
<sequence>MLPRVINLVSTCQNRVSGQARLLIAIMIALIINITSSSLVFAQTTGWISDVKHPPVKLRLMLTGEQQTHTRTLQAVLDVQLEGEWKTYWRSPGEAGIAPQLDWGNSTNIAAVEWHWPIPRYFEQLGIMTLGYKHQVSFPLTITLEDPLQPAVLKGQLRLPSCTDICVITDYPIELEFNPQALHLDSEAMFLFNQGMSQSPKDSNQVMVNKTYWDQNKQQFIVQLSNAIAWQSPQVLVDGQQVENQFFDQPKLIFDQEVNRLTAIFDVTNWKGHVDLNGKSVTVTVSDNTFATELTTEVGTTPIEYQSTSFITMIGFAFLGGLILNIMPCVLPVLGLKLNSIATQSTSQGGVRASFIASALGIISSFALLAAALSLLKAGGESVGWGIQFQSVEFLILMLMVTLVFALNLLGLFEFRLPSRLTTWMSQQGGHGQAGHFIQGMFATLLATPCSAPFLGTAVAYALGASFSELWIIFITLGIGMSAPWLIFALFPNVVAAMPKPGVWMNRTKMLFGFMMLLTSLWLTSLLMPFFGQFIVLVICGAILIVTFIWLGQVHGRKLLIPLIALLTFIGGGSLLLGSLTADHWATPIVDDLPWQKLQADKIQQLSAQGKTVFVDVTADWCITCKANKIGVILQDPVYSALKHQDMVLMKGNWTTPNDSVTQYLQSNGRYGVPFNIVYGPNAPQGIALPVILTSDQVISAINKAGNK</sequence>
<dbReference type="Pfam" id="PF13899">
    <property type="entry name" value="Thioredoxin_7"/>
    <property type="match status" value="1"/>
</dbReference>
<feature type="transmembrane region" description="Helical" evidence="6">
    <location>
        <begin position="510"/>
        <end position="528"/>
    </location>
</feature>
<dbReference type="GO" id="GO:0045454">
    <property type="term" value="P:cell redox homeostasis"/>
    <property type="evidence" value="ECO:0007669"/>
    <property type="project" value="TreeGrafter"/>
</dbReference>
<dbReference type="InterPro" id="IPR003834">
    <property type="entry name" value="Cyt_c_assmbl_TM_dom"/>
</dbReference>
<dbReference type="AlphaFoldDB" id="F9S3C7"/>
<feature type="transmembrane region" description="Helical" evidence="6">
    <location>
        <begin position="559"/>
        <end position="580"/>
    </location>
</feature>
<organism evidence="9 10">
    <name type="scientific">Vibrio ichthyoenteri ATCC 700023</name>
    <dbReference type="NCBI Taxonomy" id="870968"/>
    <lineage>
        <taxon>Bacteria</taxon>
        <taxon>Pseudomonadati</taxon>
        <taxon>Pseudomonadota</taxon>
        <taxon>Gammaproteobacteria</taxon>
        <taxon>Vibrionales</taxon>
        <taxon>Vibrionaceae</taxon>
        <taxon>Vibrio</taxon>
    </lineage>
</organism>
<evidence type="ECO:0000256" key="2">
    <source>
        <dbReference type="ARBA" id="ARBA00022692"/>
    </source>
</evidence>
<feature type="transmembrane region" description="Helical" evidence="6">
    <location>
        <begin position="534"/>
        <end position="552"/>
    </location>
</feature>
<dbReference type="Pfam" id="PF02683">
    <property type="entry name" value="DsbD_TM"/>
    <property type="match status" value="1"/>
</dbReference>
<dbReference type="Proteomes" id="UP000004605">
    <property type="component" value="Unassembled WGS sequence"/>
</dbReference>
<evidence type="ECO:0000313" key="10">
    <source>
        <dbReference type="Proteomes" id="UP000004605"/>
    </source>
</evidence>
<dbReference type="InterPro" id="IPR035671">
    <property type="entry name" value="DsbD_gamma"/>
</dbReference>
<keyword evidence="5 6" id="KW-0472">Membrane</keyword>
<evidence type="ECO:0000256" key="3">
    <source>
        <dbReference type="ARBA" id="ARBA00022748"/>
    </source>
</evidence>
<evidence type="ECO:0000259" key="7">
    <source>
        <dbReference type="Pfam" id="PF02683"/>
    </source>
</evidence>
<accession>F9S3C7</accession>
<keyword evidence="2 6" id="KW-0812">Transmembrane</keyword>
<feature type="transmembrane region" description="Helical" evidence="6">
    <location>
        <begin position="436"/>
        <end position="464"/>
    </location>
</feature>
<feature type="transmembrane region" description="Helical" evidence="6">
    <location>
        <begin position="394"/>
        <end position="415"/>
    </location>
</feature>
<dbReference type="InterPro" id="IPR028250">
    <property type="entry name" value="DsbDN"/>
</dbReference>
<protein>
    <submittedName>
        <fullName evidence="9">Putative suppressor for copper-sensitivity B</fullName>
    </submittedName>
</protein>
<dbReference type="PANTHER" id="PTHR32234">
    <property type="entry name" value="THIOL:DISULFIDE INTERCHANGE PROTEIN DSBD"/>
    <property type="match status" value="1"/>
</dbReference>
<dbReference type="GO" id="GO:0015035">
    <property type="term" value="F:protein-disulfide reductase activity"/>
    <property type="evidence" value="ECO:0007669"/>
    <property type="project" value="TreeGrafter"/>
</dbReference>
<evidence type="ECO:0000259" key="8">
    <source>
        <dbReference type="Pfam" id="PF11412"/>
    </source>
</evidence>
<name>F9S3C7_9VIBR</name>
<dbReference type="PANTHER" id="PTHR32234:SF3">
    <property type="entry name" value="SUPPRESSION OF COPPER SENSITIVITY PROTEIN"/>
    <property type="match status" value="1"/>
</dbReference>
<dbReference type="Gene3D" id="3.40.30.10">
    <property type="entry name" value="Glutaredoxin"/>
    <property type="match status" value="1"/>
</dbReference>
<evidence type="ECO:0000256" key="6">
    <source>
        <dbReference type="SAM" id="Phobius"/>
    </source>
</evidence>
<evidence type="ECO:0000256" key="5">
    <source>
        <dbReference type="ARBA" id="ARBA00023136"/>
    </source>
</evidence>
<comment type="caution">
    <text evidence="9">The sequence shown here is derived from an EMBL/GenBank/DDBJ whole genome shotgun (WGS) entry which is preliminary data.</text>
</comment>
<dbReference type="GO" id="GO:0016020">
    <property type="term" value="C:membrane"/>
    <property type="evidence" value="ECO:0007669"/>
    <property type="project" value="UniProtKB-SubCell"/>
</dbReference>
<evidence type="ECO:0000313" key="9">
    <source>
        <dbReference type="EMBL" id="EGU38151.1"/>
    </source>
</evidence>